<evidence type="ECO:0000313" key="1">
    <source>
        <dbReference type="EMBL" id="OGL42463.1"/>
    </source>
</evidence>
<proteinExistence type="predicted"/>
<sequence length="104" mass="12141">MHPILINRIFKKDNEGVQFNYDTIKLVGWEADILTYDLIKMLFYIDCRNEEDAALVASNLQTFLEGKLFKFGRISEVQVHVDILSINGECKITNIEEQLNKYIK</sequence>
<name>A0A1F7RLR7_9BACT</name>
<evidence type="ECO:0000313" key="2">
    <source>
        <dbReference type="Proteomes" id="UP000179266"/>
    </source>
</evidence>
<comment type="caution">
    <text evidence="1">The sequence shown here is derived from an EMBL/GenBank/DDBJ whole genome shotgun (WGS) entry which is preliminary data.</text>
</comment>
<protein>
    <submittedName>
        <fullName evidence="1">Uncharacterized protein</fullName>
    </submittedName>
</protein>
<reference evidence="1 2" key="1">
    <citation type="journal article" date="2016" name="Nat. Commun.">
        <title>Thousands of microbial genomes shed light on interconnected biogeochemical processes in an aquifer system.</title>
        <authorList>
            <person name="Anantharaman K."/>
            <person name="Brown C.T."/>
            <person name="Hug L.A."/>
            <person name="Sharon I."/>
            <person name="Castelle C.J."/>
            <person name="Probst A.J."/>
            <person name="Thomas B.C."/>
            <person name="Singh A."/>
            <person name="Wilkins M.J."/>
            <person name="Karaoz U."/>
            <person name="Brodie E.L."/>
            <person name="Williams K.H."/>
            <person name="Hubbard S.S."/>
            <person name="Banfield J.F."/>
        </authorList>
    </citation>
    <scope>NUCLEOTIDE SEQUENCE [LARGE SCALE GENOMIC DNA]</scope>
</reference>
<dbReference type="EMBL" id="MGDD01000323">
    <property type="protein sequence ID" value="OGL42463.1"/>
    <property type="molecule type" value="Genomic_DNA"/>
</dbReference>
<dbReference type="AlphaFoldDB" id="A0A1F7RLR7"/>
<organism evidence="1 2">
    <name type="scientific">Candidatus Schekmanbacteria bacterium RBG_13_48_7</name>
    <dbReference type="NCBI Taxonomy" id="1817878"/>
    <lineage>
        <taxon>Bacteria</taxon>
        <taxon>Candidatus Schekmaniibacteriota</taxon>
    </lineage>
</organism>
<gene>
    <name evidence="1" type="ORF">A2161_06885</name>
</gene>
<dbReference type="Proteomes" id="UP000179266">
    <property type="component" value="Unassembled WGS sequence"/>
</dbReference>
<accession>A0A1F7RLR7</accession>